<dbReference type="PANTHER" id="PTHR31528:SF15">
    <property type="entry name" value="RIBOFLAVIN-BINDING PROTEIN RIBY"/>
    <property type="match status" value="1"/>
</dbReference>
<reference evidence="4" key="1">
    <citation type="journal article" date="2019" name="Int. J. Syst. Evol. Microbiol.">
        <title>The Global Catalogue of Microorganisms (GCM) 10K type strain sequencing project: providing services to taxonomists for standard genome sequencing and annotation.</title>
        <authorList>
            <consortium name="The Broad Institute Genomics Platform"/>
            <consortium name="The Broad Institute Genome Sequencing Center for Infectious Disease"/>
            <person name="Wu L."/>
            <person name="Ma J."/>
        </authorList>
    </citation>
    <scope>NUCLEOTIDE SEQUENCE [LARGE SCALE GENOMIC DNA]</scope>
    <source>
        <strain evidence="4">JCM 32148</strain>
    </source>
</reference>
<sequence length="343" mass="35904">MLEAWMIRRTRAVVAMLLATALAVTGCGGSDGGDDDPAGKETDKVAYITAFGAVGRDAFAWVAKEKGYFAEAGIEVDIREGAGNQQNLTALKAGQVQFAALDFTGAVIQAGKGEFTDWRAVAAVHQQTLISVMTTADTNITTPKDLQGKTMATGAGSVTELLFPAYAKLAGLDPATVKIEGVQATALNGLMAGRKVDALGTFLLSRGALQTAAKKEVVVLPYSDYLKDLFGNAIITTPALIEKDPDLVRRFTTAALKGLAYSIEHPDEAATILNRVKPTYTVAAGKSEIEVMTPHVRPAGGAPIGFMDESRVASTIAVLQSAGLIGPGLDASQVVDFSFVQKP</sequence>
<feature type="domain" description="SsuA/THI5-like" evidence="2">
    <location>
        <begin position="61"/>
        <end position="269"/>
    </location>
</feature>
<feature type="signal peptide" evidence="1">
    <location>
        <begin position="1"/>
        <end position="26"/>
    </location>
</feature>
<evidence type="ECO:0000313" key="3">
    <source>
        <dbReference type="EMBL" id="MFD0784067.1"/>
    </source>
</evidence>
<dbReference type="InterPro" id="IPR027939">
    <property type="entry name" value="NMT1/THI5"/>
</dbReference>
<dbReference type="SUPFAM" id="SSF53850">
    <property type="entry name" value="Periplasmic binding protein-like II"/>
    <property type="match status" value="1"/>
</dbReference>
<proteinExistence type="predicted"/>
<evidence type="ECO:0000313" key="4">
    <source>
        <dbReference type="Proteomes" id="UP001597053"/>
    </source>
</evidence>
<protein>
    <submittedName>
        <fullName evidence="3">ABC transporter substrate-binding protein</fullName>
    </submittedName>
</protein>
<keyword evidence="4" id="KW-1185">Reference proteome</keyword>
<dbReference type="InterPro" id="IPR015168">
    <property type="entry name" value="SsuA/THI5"/>
</dbReference>
<dbReference type="Pfam" id="PF09084">
    <property type="entry name" value="NMT1"/>
    <property type="match status" value="1"/>
</dbReference>
<dbReference type="EMBL" id="JBHTHM010000303">
    <property type="protein sequence ID" value="MFD0784067.1"/>
    <property type="molecule type" value="Genomic_DNA"/>
</dbReference>
<gene>
    <name evidence="3" type="ORF">ACFQZ8_09080</name>
</gene>
<evidence type="ECO:0000259" key="2">
    <source>
        <dbReference type="Pfam" id="PF09084"/>
    </source>
</evidence>
<feature type="chain" id="PRO_5046557964" evidence="1">
    <location>
        <begin position="27"/>
        <end position="343"/>
    </location>
</feature>
<keyword evidence="1" id="KW-0732">Signal</keyword>
<comment type="caution">
    <text evidence="3">The sequence shown here is derived from an EMBL/GenBank/DDBJ whole genome shotgun (WGS) entry which is preliminary data.</text>
</comment>
<dbReference type="PANTHER" id="PTHR31528">
    <property type="entry name" value="4-AMINO-5-HYDROXYMETHYL-2-METHYLPYRIMIDINE PHOSPHATE SYNTHASE THI11-RELATED"/>
    <property type="match status" value="1"/>
</dbReference>
<accession>A0ABW2ZZP3</accession>
<dbReference type="Gene3D" id="3.40.190.10">
    <property type="entry name" value="Periplasmic binding protein-like II"/>
    <property type="match status" value="2"/>
</dbReference>
<evidence type="ECO:0000256" key="1">
    <source>
        <dbReference type="SAM" id="SignalP"/>
    </source>
</evidence>
<name>A0ABW2ZZP3_9ACTN</name>
<organism evidence="3 4">
    <name type="scientific">Micromonospora azadirachtae</name>
    <dbReference type="NCBI Taxonomy" id="1970735"/>
    <lineage>
        <taxon>Bacteria</taxon>
        <taxon>Bacillati</taxon>
        <taxon>Actinomycetota</taxon>
        <taxon>Actinomycetes</taxon>
        <taxon>Micromonosporales</taxon>
        <taxon>Micromonosporaceae</taxon>
        <taxon>Micromonospora</taxon>
    </lineage>
</organism>
<dbReference type="Proteomes" id="UP001597053">
    <property type="component" value="Unassembled WGS sequence"/>
</dbReference>